<name>A0A0U1HX04_YERRO</name>
<dbReference type="OrthoDB" id="9816043at2"/>
<evidence type="ECO:0000313" key="10">
    <source>
        <dbReference type="EMBL" id="CQI96069.1"/>
    </source>
</evidence>
<dbReference type="InterPro" id="IPR001091">
    <property type="entry name" value="RM_Methyltransferase"/>
</dbReference>
<dbReference type="EC" id="2.1.1.-" evidence="8"/>
<dbReference type="GO" id="GO:0008170">
    <property type="term" value="F:N-methyltransferase activity"/>
    <property type="evidence" value="ECO:0007669"/>
    <property type="project" value="InterPro"/>
</dbReference>
<dbReference type="Proteomes" id="UP000042054">
    <property type="component" value="Unassembled WGS sequence"/>
</dbReference>
<sequence>MSYQIFIGDCLDSMRKMADQSVHSCVTSPPYYGLRDYGVEGQIGLEDSPEAFIQKLVVVFREVRRVLRDDGTLWINMGDSWGKGKQLNGMPWRFAFALQNDGWILRQDIIWHKSNPMPESVRDRCTKAHEYIFLLSKSKSYYFDHEAIREPSVYCGKNNGVGFGHGMDKADRGRGRVSARDNFKREDSKRAMAIPGQSVGTHRADRKDTVSDGMRAKRNVWTVATRGYKEAHFATFPPALIEPCILAGCPAGGVIMDPFGGSGTTAGVAIGNGRKAILCELNPAYADLVPARIESILSAYLVKKGNAA</sequence>
<comment type="similarity">
    <text evidence="1">Belongs to the N(4)/N(6)-methyltransferase family. N(4) subfamily.</text>
</comment>
<dbReference type="PROSITE" id="PS00093">
    <property type="entry name" value="N4_MTASE"/>
    <property type="match status" value="1"/>
</dbReference>
<feature type="domain" description="DNA methylase N-4/N-6" evidence="9">
    <location>
        <begin position="22"/>
        <end position="288"/>
    </location>
</feature>
<dbReference type="PRINTS" id="PR00508">
    <property type="entry name" value="S21N4MTFRASE"/>
</dbReference>
<evidence type="ECO:0000256" key="6">
    <source>
        <dbReference type="ARBA" id="ARBA00023125"/>
    </source>
</evidence>
<evidence type="ECO:0000256" key="1">
    <source>
        <dbReference type="ARBA" id="ARBA00010203"/>
    </source>
</evidence>
<evidence type="ECO:0000256" key="3">
    <source>
        <dbReference type="ARBA" id="ARBA00022679"/>
    </source>
</evidence>
<proteinExistence type="inferred from homology"/>
<dbReference type="GO" id="GO:0032259">
    <property type="term" value="P:methylation"/>
    <property type="evidence" value="ECO:0007669"/>
    <property type="project" value="UniProtKB-KW"/>
</dbReference>
<comment type="catalytic activity">
    <reaction evidence="7">
        <text>a 2'-deoxycytidine in DNA + S-adenosyl-L-methionine = an N(4)-methyl-2'-deoxycytidine in DNA + S-adenosyl-L-homocysteine + H(+)</text>
        <dbReference type="Rhea" id="RHEA:16857"/>
        <dbReference type="Rhea" id="RHEA-COMP:11369"/>
        <dbReference type="Rhea" id="RHEA-COMP:13674"/>
        <dbReference type="ChEBI" id="CHEBI:15378"/>
        <dbReference type="ChEBI" id="CHEBI:57856"/>
        <dbReference type="ChEBI" id="CHEBI:59789"/>
        <dbReference type="ChEBI" id="CHEBI:85452"/>
        <dbReference type="ChEBI" id="CHEBI:137933"/>
        <dbReference type="EC" id="2.1.1.113"/>
    </reaction>
</comment>
<dbReference type="InterPro" id="IPR002941">
    <property type="entry name" value="DNA_methylase_N4/N6"/>
</dbReference>
<gene>
    <name evidence="10" type="primary">rsrIM</name>
    <name evidence="10" type="ORF">ERS008555_03528</name>
</gene>
<evidence type="ECO:0000256" key="8">
    <source>
        <dbReference type="RuleBase" id="RU362026"/>
    </source>
</evidence>
<keyword evidence="5" id="KW-0680">Restriction system</keyword>
<dbReference type="GO" id="GO:0015667">
    <property type="term" value="F:site-specific DNA-methyltransferase (cytosine-N4-specific) activity"/>
    <property type="evidence" value="ECO:0007669"/>
    <property type="project" value="UniProtKB-EC"/>
</dbReference>
<evidence type="ECO:0000256" key="7">
    <source>
        <dbReference type="ARBA" id="ARBA00049120"/>
    </source>
</evidence>
<dbReference type="GO" id="GO:0009307">
    <property type="term" value="P:DNA restriction-modification system"/>
    <property type="evidence" value="ECO:0007669"/>
    <property type="project" value="UniProtKB-KW"/>
</dbReference>
<protein>
    <recommendedName>
        <fullName evidence="8">Methyltransferase</fullName>
        <ecNumber evidence="8">2.1.1.-</ecNumber>
    </recommendedName>
</protein>
<accession>A0A0U1HX04</accession>
<evidence type="ECO:0000256" key="4">
    <source>
        <dbReference type="ARBA" id="ARBA00022691"/>
    </source>
</evidence>
<evidence type="ECO:0000259" key="9">
    <source>
        <dbReference type="Pfam" id="PF01555"/>
    </source>
</evidence>
<dbReference type="InterPro" id="IPR017985">
    <property type="entry name" value="MeTrfase_CN4_CS"/>
</dbReference>
<dbReference type="Pfam" id="PF01555">
    <property type="entry name" value="N6_N4_Mtase"/>
    <property type="match status" value="1"/>
</dbReference>
<organism evidence="10 11">
    <name type="scientific">Yersinia rohdei</name>
    <dbReference type="NCBI Taxonomy" id="29485"/>
    <lineage>
        <taxon>Bacteria</taxon>
        <taxon>Pseudomonadati</taxon>
        <taxon>Pseudomonadota</taxon>
        <taxon>Gammaproteobacteria</taxon>
        <taxon>Enterobacterales</taxon>
        <taxon>Yersiniaceae</taxon>
        <taxon>Yersinia</taxon>
    </lineage>
</organism>
<dbReference type="SUPFAM" id="SSF53335">
    <property type="entry name" value="S-adenosyl-L-methionine-dependent methyltransferases"/>
    <property type="match status" value="1"/>
</dbReference>
<dbReference type="EMBL" id="CTKE01000022">
    <property type="protein sequence ID" value="CQI96069.1"/>
    <property type="molecule type" value="Genomic_DNA"/>
</dbReference>
<evidence type="ECO:0000256" key="5">
    <source>
        <dbReference type="ARBA" id="ARBA00022747"/>
    </source>
</evidence>
<keyword evidence="4" id="KW-0949">S-adenosyl-L-methionine</keyword>
<keyword evidence="2 10" id="KW-0489">Methyltransferase</keyword>
<dbReference type="InterPro" id="IPR029063">
    <property type="entry name" value="SAM-dependent_MTases_sf"/>
</dbReference>
<dbReference type="Gene3D" id="3.40.50.150">
    <property type="entry name" value="Vaccinia Virus protein VP39"/>
    <property type="match status" value="1"/>
</dbReference>
<dbReference type="RefSeq" id="WP_050535364.1">
    <property type="nucleotide sequence ID" value="NZ_CABIHQ010000011.1"/>
</dbReference>
<reference evidence="10 11" key="1">
    <citation type="submission" date="2015-03" db="EMBL/GenBank/DDBJ databases">
        <authorList>
            <person name="Murphy D."/>
        </authorList>
    </citation>
    <scope>NUCLEOTIDE SEQUENCE [LARGE SCALE GENOMIC DNA]</scope>
    <source>
        <strain evidence="10 11">68/02</strain>
    </source>
</reference>
<dbReference type="GO" id="GO:0003677">
    <property type="term" value="F:DNA binding"/>
    <property type="evidence" value="ECO:0007669"/>
    <property type="project" value="UniProtKB-KW"/>
</dbReference>
<keyword evidence="6" id="KW-0238">DNA-binding</keyword>
<evidence type="ECO:0000256" key="2">
    <source>
        <dbReference type="ARBA" id="ARBA00022603"/>
    </source>
</evidence>
<dbReference type="AlphaFoldDB" id="A0A0U1HX04"/>
<evidence type="ECO:0000313" key="11">
    <source>
        <dbReference type="Proteomes" id="UP000042054"/>
    </source>
</evidence>
<keyword evidence="3 10" id="KW-0808">Transferase</keyword>